<gene>
    <name evidence="2" type="ORF">P7K49_039944</name>
</gene>
<evidence type="ECO:0000256" key="1">
    <source>
        <dbReference type="SAM" id="MobiDB-lite"/>
    </source>
</evidence>
<evidence type="ECO:0000313" key="2">
    <source>
        <dbReference type="EMBL" id="KAK2081883.1"/>
    </source>
</evidence>
<protein>
    <submittedName>
        <fullName evidence="2">Uncharacterized protein</fullName>
    </submittedName>
</protein>
<accession>A0ABQ9TAW9</accession>
<proteinExistence type="predicted"/>
<dbReference type="EMBL" id="JASSZA010000051">
    <property type="protein sequence ID" value="KAK2081883.1"/>
    <property type="molecule type" value="Genomic_DNA"/>
</dbReference>
<sequence length="81" mass="8991">MMRLGLPGLGFKSLGGLLEKMMSRQLELRGPADLSASTIEKEKHGWAKQQSIKPMTTKSGEPDMAVFKRKGEEDKVDESNK</sequence>
<comment type="caution">
    <text evidence="2">The sequence shown here is derived from an EMBL/GenBank/DDBJ whole genome shotgun (WGS) entry which is preliminary data.</text>
</comment>
<keyword evidence="3" id="KW-1185">Reference proteome</keyword>
<dbReference type="Proteomes" id="UP001266305">
    <property type="component" value="Unassembled WGS sequence"/>
</dbReference>
<reference evidence="2 3" key="1">
    <citation type="submission" date="2023-05" db="EMBL/GenBank/DDBJ databases">
        <title>B98-5 Cell Line De Novo Hybrid Assembly: An Optical Mapping Approach.</title>
        <authorList>
            <person name="Kananen K."/>
            <person name="Auerbach J.A."/>
            <person name="Kautto E."/>
            <person name="Blachly J.S."/>
        </authorList>
    </citation>
    <scope>NUCLEOTIDE SEQUENCE [LARGE SCALE GENOMIC DNA]</scope>
    <source>
        <strain evidence="2">B95-8</strain>
        <tissue evidence="2">Cell line</tissue>
    </source>
</reference>
<organism evidence="2 3">
    <name type="scientific">Saguinus oedipus</name>
    <name type="common">Cotton-top tamarin</name>
    <name type="synonym">Oedipomidas oedipus</name>
    <dbReference type="NCBI Taxonomy" id="9490"/>
    <lineage>
        <taxon>Eukaryota</taxon>
        <taxon>Metazoa</taxon>
        <taxon>Chordata</taxon>
        <taxon>Craniata</taxon>
        <taxon>Vertebrata</taxon>
        <taxon>Euteleostomi</taxon>
        <taxon>Mammalia</taxon>
        <taxon>Eutheria</taxon>
        <taxon>Euarchontoglires</taxon>
        <taxon>Primates</taxon>
        <taxon>Haplorrhini</taxon>
        <taxon>Platyrrhini</taxon>
        <taxon>Cebidae</taxon>
        <taxon>Callitrichinae</taxon>
        <taxon>Saguinus</taxon>
    </lineage>
</organism>
<evidence type="ECO:0000313" key="3">
    <source>
        <dbReference type="Proteomes" id="UP001266305"/>
    </source>
</evidence>
<feature type="compositionally biased region" description="Basic and acidic residues" evidence="1">
    <location>
        <begin position="69"/>
        <end position="81"/>
    </location>
</feature>
<name>A0ABQ9TAW9_SAGOE</name>
<feature type="region of interest" description="Disordered" evidence="1">
    <location>
        <begin position="41"/>
        <end position="81"/>
    </location>
</feature>
<feature type="compositionally biased region" description="Polar residues" evidence="1">
    <location>
        <begin position="48"/>
        <end position="59"/>
    </location>
</feature>
<feature type="non-terminal residue" evidence="2">
    <location>
        <position position="81"/>
    </location>
</feature>